<dbReference type="Proteomes" id="UP000614601">
    <property type="component" value="Unassembled WGS sequence"/>
</dbReference>
<dbReference type="EMBL" id="CAJFDH010000002">
    <property type="protein sequence ID" value="CAD5212033.1"/>
    <property type="molecule type" value="Genomic_DNA"/>
</dbReference>
<reference evidence="2" key="1">
    <citation type="submission" date="2020-09" db="EMBL/GenBank/DDBJ databases">
        <authorList>
            <person name="Kikuchi T."/>
        </authorList>
    </citation>
    <scope>NUCLEOTIDE SEQUENCE</scope>
    <source>
        <strain evidence="2">SH1</strain>
    </source>
</reference>
<feature type="compositionally biased region" description="Basic and acidic residues" evidence="1">
    <location>
        <begin position="161"/>
        <end position="184"/>
    </location>
</feature>
<evidence type="ECO:0000313" key="3">
    <source>
        <dbReference type="Proteomes" id="UP000614601"/>
    </source>
</evidence>
<evidence type="ECO:0000256" key="1">
    <source>
        <dbReference type="SAM" id="MobiDB-lite"/>
    </source>
</evidence>
<proteinExistence type="predicted"/>
<dbReference type="AlphaFoldDB" id="A0A811KAQ4"/>
<name>A0A811KAQ4_9BILA</name>
<comment type="caution">
    <text evidence="2">The sequence shown here is derived from an EMBL/GenBank/DDBJ whole genome shotgun (WGS) entry which is preliminary data.</text>
</comment>
<dbReference type="Proteomes" id="UP000783686">
    <property type="component" value="Unassembled WGS sequence"/>
</dbReference>
<feature type="region of interest" description="Disordered" evidence="1">
    <location>
        <begin position="161"/>
        <end position="193"/>
    </location>
</feature>
<organism evidence="2 3">
    <name type="scientific">Bursaphelenchus okinawaensis</name>
    <dbReference type="NCBI Taxonomy" id="465554"/>
    <lineage>
        <taxon>Eukaryota</taxon>
        <taxon>Metazoa</taxon>
        <taxon>Ecdysozoa</taxon>
        <taxon>Nematoda</taxon>
        <taxon>Chromadorea</taxon>
        <taxon>Rhabditida</taxon>
        <taxon>Tylenchina</taxon>
        <taxon>Tylenchomorpha</taxon>
        <taxon>Aphelenchoidea</taxon>
        <taxon>Aphelenchoididae</taxon>
        <taxon>Bursaphelenchus</taxon>
    </lineage>
</organism>
<dbReference type="OrthoDB" id="10434233at2759"/>
<gene>
    <name evidence="2" type="ORF">BOKJ2_LOCUS4001</name>
</gene>
<sequence length="193" mass="22510">MICLHHSESLSAQLEVLNKHKETVEDVLKTVRKDSENTINECKKRVATVEMYNKKCNDGTEIKLLKEENERLKAVIEQLKLKEDKNVVNITAIEAPNIDKDDQKDDKKDQKVEADSYAKGPDVHFARQRPMNEILEFKRGQVQQQIPVDNWMEHKELVKKLGDREKEKAEGNVQDFRDLAKPDGQEEDYKEMH</sequence>
<dbReference type="EMBL" id="CAJFCW020000002">
    <property type="protein sequence ID" value="CAG9094936.1"/>
    <property type="molecule type" value="Genomic_DNA"/>
</dbReference>
<accession>A0A811KAQ4</accession>
<evidence type="ECO:0000313" key="2">
    <source>
        <dbReference type="EMBL" id="CAD5212033.1"/>
    </source>
</evidence>
<protein>
    <submittedName>
        <fullName evidence="2">Uncharacterized protein</fullName>
    </submittedName>
</protein>
<keyword evidence="3" id="KW-1185">Reference proteome</keyword>
<feature type="region of interest" description="Disordered" evidence="1">
    <location>
        <begin position="98"/>
        <end position="123"/>
    </location>
</feature>